<dbReference type="InterPro" id="IPR011333">
    <property type="entry name" value="SKP1/BTB/POZ_sf"/>
</dbReference>
<evidence type="ECO:0000259" key="1">
    <source>
        <dbReference type="PROSITE" id="PS50097"/>
    </source>
</evidence>
<comment type="caution">
    <text evidence="2">The sequence shown here is derived from an EMBL/GenBank/DDBJ whole genome shotgun (WGS) entry which is preliminary data.</text>
</comment>
<dbReference type="Proteomes" id="UP001212841">
    <property type="component" value="Unassembled WGS sequence"/>
</dbReference>
<protein>
    <recommendedName>
        <fullName evidence="1">BTB domain-containing protein</fullName>
    </recommendedName>
</protein>
<name>A0AAD5X675_9FUNG</name>
<organism evidence="2 3">
    <name type="scientific">Rhizophlyctis rosea</name>
    <dbReference type="NCBI Taxonomy" id="64517"/>
    <lineage>
        <taxon>Eukaryota</taxon>
        <taxon>Fungi</taxon>
        <taxon>Fungi incertae sedis</taxon>
        <taxon>Chytridiomycota</taxon>
        <taxon>Chytridiomycota incertae sedis</taxon>
        <taxon>Chytridiomycetes</taxon>
        <taxon>Rhizophlyctidales</taxon>
        <taxon>Rhizophlyctidaceae</taxon>
        <taxon>Rhizophlyctis</taxon>
    </lineage>
</organism>
<dbReference type="PROSITE" id="PS50097">
    <property type="entry name" value="BTB"/>
    <property type="match status" value="1"/>
</dbReference>
<evidence type="ECO:0000313" key="2">
    <source>
        <dbReference type="EMBL" id="KAJ3052998.1"/>
    </source>
</evidence>
<gene>
    <name evidence="2" type="ORF">HK097_005264</name>
</gene>
<dbReference type="AlphaFoldDB" id="A0AAD5X675"/>
<dbReference type="Gene3D" id="3.30.710.10">
    <property type="entry name" value="Potassium Channel Kv1.1, Chain A"/>
    <property type="match status" value="1"/>
</dbReference>
<dbReference type="InterPro" id="IPR000210">
    <property type="entry name" value="BTB/POZ_dom"/>
</dbReference>
<accession>A0AAD5X675</accession>
<proteinExistence type="predicted"/>
<feature type="domain" description="BTB" evidence="1">
    <location>
        <begin position="49"/>
        <end position="136"/>
    </location>
</feature>
<keyword evidence="3" id="KW-1185">Reference proteome</keyword>
<reference evidence="2" key="1">
    <citation type="submission" date="2020-05" db="EMBL/GenBank/DDBJ databases">
        <title>Phylogenomic resolution of chytrid fungi.</title>
        <authorList>
            <person name="Stajich J.E."/>
            <person name="Amses K."/>
            <person name="Simmons R."/>
            <person name="Seto K."/>
            <person name="Myers J."/>
            <person name="Bonds A."/>
            <person name="Quandt C.A."/>
            <person name="Barry K."/>
            <person name="Liu P."/>
            <person name="Grigoriev I."/>
            <person name="Longcore J.E."/>
            <person name="James T.Y."/>
        </authorList>
    </citation>
    <scope>NUCLEOTIDE SEQUENCE</scope>
    <source>
        <strain evidence="2">JEL0318</strain>
    </source>
</reference>
<dbReference type="SUPFAM" id="SSF54695">
    <property type="entry name" value="POZ domain"/>
    <property type="match status" value="1"/>
</dbReference>
<sequence length="202" mass="22948">MPQSMRERSASPADNAEVLRIMDSDIPHPYVLTALHRIGPEHFNNPQTSDLTIQVLPQRTPGSDPLSQSPHQNGTSNLYHIHNLFLSPQSGLFRELYAALQYNTQTTTPQQRPFATLYVPSPSHFRPLLRFLYIGNETELRDSIRNWDDLRGACANAMALRVRGKCVEILEGRFNELQEEQRRREEEEVTDVAGAVAELSVL</sequence>
<evidence type="ECO:0000313" key="3">
    <source>
        <dbReference type="Proteomes" id="UP001212841"/>
    </source>
</evidence>
<dbReference type="EMBL" id="JADGJD010000247">
    <property type="protein sequence ID" value="KAJ3052998.1"/>
    <property type="molecule type" value="Genomic_DNA"/>
</dbReference>